<dbReference type="Pfam" id="PF21623">
    <property type="entry name" value="HK_sensor_dom_bact"/>
    <property type="match status" value="1"/>
</dbReference>
<accession>A0ABX0FNI2</accession>
<dbReference type="CDD" id="cd00130">
    <property type="entry name" value="PAS"/>
    <property type="match status" value="1"/>
</dbReference>
<evidence type="ECO:0000256" key="8">
    <source>
        <dbReference type="ARBA" id="ARBA00022741"/>
    </source>
</evidence>
<dbReference type="EMBL" id="JAADJT010000007">
    <property type="protein sequence ID" value="NGZ86042.1"/>
    <property type="molecule type" value="Genomic_DNA"/>
</dbReference>
<dbReference type="PROSITE" id="PS50109">
    <property type="entry name" value="HIS_KIN"/>
    <property type="match status" value="1"/>
</dbReference>
<dbReference type="Gene3D" id="1.10.287.130">
    <property type="match status" value="1"/>
</dbReference>
<dbReference type="SMART" id="SM00091">
    <property type="entry name" value="PAS"/>
    <property type="match status" value="1"/>
</dbReference>
<dbReference type="CDD" id="cd00082">
    <property type="entry name" value="HisKA"/>
    <property type="match status" value="1"/>
</dbReference>
<dbReference type="InterPro" id="IPR000700">
    <property type="entry name" value="PAS-assoc_C"/>
</dbReference>
<evidence type="ECO:0000256" key="2">
    <source>
        <dbReference type="ARBA" id="ARBA00004651"/>
    </source>
</evidence>
<evidence type="ECO:0000256" key="10">
    <source>
        <dbReference type="ARBA" id="ARBA00022840"/>
    </source>
</evidence>
<evidence type="ECO:0000259" key="16">
    <source>
        <dbReference type="PROSITE" id="PS50112"/>
    </source>
</evidence>
<dbReference type="PANTHER" id="PTHR45339:SF1">
    <property type="entry name" value="HYBRID SIGNAL TRANSDUCTION HISTIDINE KINASE J"/>
    <property type="match status" value="1"/>
</dbReference>
<reference evidence="18 19" key="1">
    <citation type="submission" date="2020-01" db="EMBL/GenBank/DDBJ databases">
        <authorList>
            <person name="Lee S.D."/>
        </authorList>
    </citation>
    <scope>NUCLEOTIDE SEQUENCE [LARGE SCALE GENOMIC DNA]</scope>
    <source>
        <strain evidence="18 19">SAP-35</strain>
    </source>
</reference>
<dbReference type="SMART" id="SM00448">
    <property type="entry name" value="REC"/>
    <property type="match status" value="2"/>
</dbReference>
<dbReference type="InterPro" id="IPR011006">
    <property type="entry name" value="CheY-like_superfamily"/>
</dbReference>
<dbReference type="InterPro" id="IPR003661">
    <property type="entry name" value="HisK_dim/P_dom"/>
</dbReference>
<dbReference type="InterPro" id="IPR001789">
    <property type="entry name" value="Sig_transdc_resp-reg_receiver"/>
</dbReference>
<dbReference type="InterPro" id="IPR004358">
    <property type="entry name" value="Sig_transdc_His_kin-like_C"/>
</dbReference>
<dbReference type="InterPro" id="IPR035965">
    <property type="entry name" value="PAS-like_dom_sf"/>
</dbReference>
<feature type="domain" description="PAS" evidence="16">
    <location>
        <begin position="373"/>
        <end position="419"/>
    </location>
</feature>
<dbReference type="EC" id="2.7.13.3" evidence="3"/>
<dbReference type="InterPro" id="IPR036890">
    <property type="entry name" value="HATPase_C_sf"/>
</dbReference>
<dbReference type="InterPro" id="IPR003594">
    <property type="entry name" value="HATPase_dom"/>
</dbReference>
<dbReference type="Gene3D" id="3.40.50.2300">
    <property type="match status" value="2"/>
</dbReference>
<evidence type="ECO:0000256" key="13">
    <source>
        <dbReference type="PROSITE-ProRule" id="PRU00169"/>
    </source>
</evidence>
<keyword evidence="12" id="KW-0902">Two-component regulatory system</keyword>
<dbReference type="PROSITE" id="PS50112">
    <property type="entry name" value="PAS"/>
    <property type="match status" value="1"/>
</dbReference>
<dbReference type="Pfam" id="PF02518">
    <property type="entry name" value="HATPase_c"/>
    <property type="match status" value="1"/>
</dbReference>
<dbReference type="InterPro" id="IPR048760">
    <property type="entry name" value="VP0354-like_sensor_dom"/>
</dbReference>
<name>A0ABX0FNI2_9BURK</name>
<dbReference type="Pfam" id="PF13426">
    <property type="entry name" value="PAS_9"/>
    <property type="match status" value="1"/>
</dbReference>
<keyword evidence="8" id="KW-0547">Nucleotide-binding</keyword>
<keyword evidence="10" id="KW-0067">ATP-binding</keyword>
<dbReference type="SUPFAM" id="SSF52172">
    <property type="entry name" value="CheY-like"/>
    <property type="match status" value="2"/>
</dbReference>
<feature type="modified residue" description="4-aspartylphosphate" evidence="13">
    <location>
        <position position="836"/>
    </location>
</feature>
<dbReference type="CDD" id="cd16922">
    <property type="entry name" value="HATPase_EvgS-ArcB-TorS-like"/>
    <property type="match status" value="1"/>
</dbReference>
<dbReference type="SMART" id="SM00388">
    <property type="entry name" value="HisKA"/>
    <property type="match status" value="1"/>
</dbReference>
<dbReference type="SMART" id="SM00387">
    <property type="entry name" value="HATPase_c"/>
    <property type="match status" value="1"/>
</dbReference>
<protein>
    <recommendedName>
        <fullName evidence="3">histidine kinase</fullName>
        <ecNumber evidence="3">2.7.13.3</ecNumber>
    </recommendedName>
</protein>
<dbReference type="SUPFAM" id="SSF103190">
    <property type="entry name" value="Sensory domain-like"/>
    <property type="match status" value="1"/>
</dbReference>
<feature type="domain" description="Histidine kinase" evidence="14">
    <location>
        <begin position="531"/>
        <end position="755"/>
    </location>
</feature>
<evidence type="ECO:0000259" key="14">
    <source>
        <dbReference type="PROSITE" id="PS50109"/>
    </source>
</evidence>
<keyword evidence="4" id="KW-1003">Cell membrane</keyword>
<evidence type="ECO:0000256" key="11">
    <source>
        <dbReference type="ARBA" id="ARBA00022989"/>
    </source>
</evidence>
<evidence type="ECO:0000256" key="6">
    <source>
        <dbReference type="ARBA" id="ARBA00022679"/>
    </source>
</evidence>
<dbReference type="RefSeq" id="WP_229259503.1">
    <property type="nucleotide sequence ID" value="NZ_JAADJT010000007.1"/>
</dbReference>
<dbReference type="Proteomes" id="UP000666369">
    <property type="component" value="Unassembled WGS sequence"/>
</dbReference>
<keyword evidence="5 13" id="KW-0597">Phosphoprotein</keyword>
<evidence type="ECO:0000259" key="17">
    <source>
        <dbReference type="PROSITE" id="PS50113"/>
    </source>
</evidence>
<dbReference type="PANTHER" id="PTHR45339">
    <property type="entry name" value="HYBRID SIGNAL TRANSDUCTION HISTIDINE KINASE J"/>
    <property type="match status" value="1"/>
</dbReference>
<dbReference type="InterPro" id="IPR001610">
    <property type="entry name" value="PAC"/>
</dbReference>
<feature type="domain" description="Response regulatory" evidence="15">
    <location>
        <begin position="964"/>
        <end position="1081"/>
    </location>
</feature>
<keyword evidence="11" id="KW-1133">Transmembrane helix</keyword>
<reference evidence="19" key="2">
    <citation type="submission" date="2023-07" db="EMBL/GenBank/DDBJ databases">
        <title>Duganella aceri sp. nov., isolated from tree sap.</title>
        <authorList>
            <person name="Kim I.S."/>
        </authorList>
    </citation>
    <scope>NUCLEOTIDE SEQUENCE [LARGE SCALE GENOMIC DNA]</scope>
    <source>
        <strain evidence="19">SAP-35</strain>
    </source>
</reference>
<evidence type="ECO:0000259" key="15">
    <source>
        <dbReference type="PROSITE" id="PS50110"/>
    </source>
</evidence>
<keyword evidence="19" id="KW-1185">Reference proteome</keyword>
<dbReference type="CDD" id="cd17546">
    <property type="entry name" value="REC_hyHK_CKI1_RcsC-like"/>
    <property type="match status" value="2"/>
</dbReference>
<gene>
    <name evidence="18" type="ORF">GW587_17485</name>
</gene>
<dbReference type="PROSITE" id="PS50113">
    <property type="entry name" value="PAC"/>
    <property type="match status" value="1"/>
</dbReference>
<dbReference type="InterPro" id="IPR029151">
    <property type="entry name" value="Sensor-like_sf"/>
</dbReference>
<dbReference type="InterPro" id="IPR005467">
    <property type="entry name" value="His_kinase_dom"/>
</dbReference>
<dbReference type="Pfam" id="PF00512">
    <property type="entry name" value="HisKA"/>
    <property type="match status" value="1"/>
</dbReference>
<dbReference type="SUPFAM" id="SSF55874">
    <property type="entry name" value="ATPase domain of HSP90 chaperone/DNA topoisomerase II/histidine kinase"/>
    <property type="match status" value="1"/>
</dbReference>
<evidence type="ECO:0000256" key="3">
    <source>
        <dbReference type="ARBA" id="ARBA00012438"/>
    </source>
</evidence>
<feature type="modified residue" description="4-aspartylphosphate" evidence="13">
    <location>
        <position position="1014"/>
    </location>
</feature>
<dbReference type="SUPFAM" id="SSF55785">
    <property type="entry name" value="PYP-like sensor domain (PAS domain)"/>
    <property type="match status" value="1"/>
</dbReference>
<organism evidence="18 19">
    <name type="scientific">Duganella aceris</name>
    <dbReference type="NCBI Taxonomy" id="2703883"/>
    <lineage>
        <taxon>Bacteria</taxon>
        <taxon>Pseudomonadati</taxon>
        <taxon>Pseudomonadota</taxon>
        <taxon>Betaproteobacteria</taxon>
        <taxon>Burkholderiales</taxon>
        <taxon>Oxalobacteraceae</taxon>
        <taxon>Telluria group</taxon>
        <taxon>Duganella</taxon>
    </lineage>
</organism>
<keyword evidence="7" id="KW-0812">Transmembrane</keyword>
<sequence length="1090" mass="117717">MTLIMLSKRDVRRTLMGCALLALMSMAVVLVVGRFERQRGMAELGARLGEQAGASAEMLNRDIAQMRRQVSFLATVPPVWGLVRAAGGAMDVAENTSAARWNERLASIFEAFAVANPDVFQVRLIGVADGGRELVRVDRRDGQVKVVPAAQLQRKGDTDYMQGVAGLPAGRVYVSDINLNREHGQVELPQVPTLRVATPLIHQGRLFGAVVLNYHAGPLLKQLAGELPPGQRAYLINGEGDFLLHQDPQRGFGFDLGRRWRWQDEFGAPVGGGGLQSFGHGALHAVQRAVALEPGHPQRDLHYIAAAPDAAVEDEVRRAQRNVLAAMLASGAVVAAAAFLYQGQRRRADARVRALNATLEQQVRERTGRIAAYSTLQRAILAHASYAIIATDVEGRITLFNPAAERLLGYAPDEVLGRSPGIWHDPAEMEAHARALSRELGYRIEPGFDGFAAHARLGLPDEREWTYMRKDGGRCPVMLSISAIRDEDGEITGFLGIASDISARKQAEDSLRAATLAADAANRSKSEFLANMSHEIRSPMHAVLGMLMLLKQTALDARQFDYTAKAEAAGRALLGILNDILDFSRVEAGKMTLDPQPFSLDQLLRDVAVILAANVGEREVEVLYRIDPALPAWAVGDSMRLQQVLINLAGNAIKFTARGEVVVSVQRLPADPEQPDTLWLGFAIRDTGIGISAEQRQRIFDGFSQAEASTARRFGGSGLGLAISQRLVQLMGGALTVDSEVGQGSTFRFSVACRTAPQEALPLLQELRPGAGAHLDPQRLTGLRCLVVDDHDTARELLAGMLETFGWRVDVAAGGEQALELVRACGEPGYDVVFLDWRMPDMDGWRVSERIAAMLPPARLPLLLMVTAHGREMLVEHGGGALRKALDGFLVKPVTASMLFDAVADAAAVRDQARERDAVAAAYDAAEMAGVADVAGGAQVSDAAEDAPSSSASEPPAQRLQGLRLLLVEDNLINQQVARELLSYQGAVVTVAENGRVAIETLRASAAFDCVLMDIQMPEMDGYEATRVIRGELGMADLPIIAMTANAMVSDREAALEAGMDDHVGKPFDLDELIEAILRQTAAAPATQRR</sequence>
<evidence type="ECO:0000313" key="19">
    <source>
        <dbReference type="Proteomes" id="UP000666369"/>
    </source>
</evidence>
<keyword evidence="9" id="KW-0418">Kinase</keyword>
<evidence type="ECO:0000256" key="12">
    <source>
        <dbReference type="ARBA" id="ARBA00023012"/>
    </source>
</evidence>
<dbReference type="PRINTS" id="PR00344">
    <property type="entry name" value="BCTRLSENSOR"/>
</dbReference>
<comment type="caution">
    <text evidence="18">The sequence shown here is derived from an EMBL/GenBank/DDBJ whole genome shotgun (WGS) entry which is preliminary data.</text>
</comment>
<evidence type="ECO:0000256" key="5">
    <source>
        <dbReference type="ARBA" id="ARBA00022553"/>
    </source>
</evidence>
<evidence type="ECO:0000313" key="18">
    <source>
        <dbReference type="EMBL" id="NGZ86042.1"/>
    </source>
</evidence>
<dbReference type="SMART" id="SM00086">
    <property type="entry name" value="PAC"/>
    <property type="match status" value="1"/>
</dbReference>
<dbReference type="SUPFAM" id="SSF47384">
    <property type="entry name" value="Homodimeric domain of signal transducing histidine kinase"/>
    <property type="match status" value="1"/>
</dbReference>
<dbReference type="NCBIfam" id="TIGR00229">
    <property type="entry name" value="sensory_box"/>
    <property type="match status" value="1"/>
</dbReference>
<keyword evidence="6" id="KW-0808">Transferase</keyword>
<proteinExistence type="predicted"/>
<comment type="subcellular location">
    <subcellularLocation>
        <location evidence="2">Cell membrane</location>
        <topology evidence="2">Multi-pass membrane protein</topology>
    </subcellularLocation>
</comment>
<evidence type="ECO:0000256" key="1">
    <source>
        <dbReference type="ARBA" id="ARBA00000085"/>
    </source>
</evidence>
<dbReference type="Pfam" id="PF00072">
    <property type="entry name" value="Response_reg"/>
    <property type="match status" value="2"/>
</dbReference>
<dbReference type="InterPro" id="IPR000014">
    <property type="entry name" value="PAS"/>
</dbReference>
<dbReference type="Gene3D" id="3.30.450.20">
    <property type="entry name" value="PAS domain"/>
    <property type="match status" value="2"/>
</dbReference>
<feature type="domain" description="PAC" evidence="17">
    <location>
        <begin position="461"/>
        <end position="513"/>
    </location>
</feature>
<dbReference type="PROSITE" id="PS50110">
    <property type="entry name" value="RESPONSE_REGULATORY"/>
    <property type="match status" value="2"/>
</dbReference>
<evidence type="ECO:0000256" key="4">
    <source>
        <dbReference type="ARBA" id="ARBA00022475"/>
    </source>
</evidence>
<feature type="domain" description="Response regulatory" evidence="15">
    <location>
        <begin position="784"/>
        <end position="907"/>
    </location>
</feature>
<evidence type="ECO:0000256" key="7">
    <source>
        <dbReference type="ARBA" id="ARBA00022692"/>
    </source>
</evidence>
<dbReference type="InterPro" id="IPR036097">
    <property type="entry name" value="HisK_dim/P_sf"/>
</dbReference>
<dbReference type="Gene3D" id="3.30.565.10">
    <property type="entry name" value="Histidine kinase-like ATPase, C-terminal domain"/>
    <property type="match status" value="1"/>
</dbReference>
<evidence type="ECO:0000256" key="9">
    <source>
        <dbReference type="ARBA" id="ARBA00022777"/>
    </source>
</evidence>
<comment type="catalytic activity">
    <reaction evidence="1">
        <text>ATP + protein L-histidine = ADP + protein N-phospho-L-histidine.</text>
        <dbReference type="EC" id="2.7.13.3"/>
    </reaction>
</comment>
<keyword evidence="11" id="KW-0472">Membrane</keyword>